<dbReference type="GO" id="GO:0005829">
    <property type="term" value="C:cytosol"/>
    <property type="evidence" value="ECO:0007669"/>
    <property type="project" value="TreeGrafter"/>
</dbReference>
<dbReference type="GO" id="GO:0000725">
    <property type="term" value="P:recombinational repair"/>
    <property type="evidence" value="ECO:0007669"/>
    <property type="project" value="TreeGrafter"/>
</dbReference>
<keyword evidence="4" id="KW-0067">ATP-binding</keyword>
<evidence type="ECO:0000259" key="10">
    <source>
        <dbReference type="Pfam" id="PF13361"/>
    </source>
</evidence>
<dbReference type="SUPFAM" id="SSF52540">
    <property type="entry name" value="P-loop containing nucleoside triphosphate hydrolases"/>
    <property type="match status" value="1"/>
</dbReference>
<evidence type="ECO:0000256" key="5">
    <source>
        <dbReference type="ARBA" id="ARBA00023235"/>
    </source>
</evidence>
<evidence type="ECO:0000256" key="7">
    <source>
        <dbReference type="ARBA" id="ARBA00034808"/>
    </source>
</evidence>
<evidence type="ECO:0000259" key="9">
    <source>
        <dbReference type="Pfam" id="PF00580"/>
    </source>
</evidence>
<dbReference type="InterPro" id="IPR014016">
    <property type="entry name" value="UvrD-like_ATP-bd"/>
</dbReference>
<protein>
    <recommendedName>
        <fullName evidence="7">DNA 3'-5' helicase</fullName>
        <ecNumber evidence="7">5.6.2.4</ecNumber>
    </recommendedName>
</protein>
<evidence type="ECO:0000256" key="1">
    <source>
        <dbReference type="ARBA" id="ARBA00022741"/>
    </source>
</evidence>
<dbReference type="InterPro" id="IPR027417">
    <property type="entry name" value="P-loop_NTPase"/>
</dbReference>
<reference evidence="11 12" key="1">
    <citation type="submission" date="2017-07" db="EMBL/GenBank/DDBJ databases">
        <authorList>
            <person name="Sun Z.S."/>
            <person name="Albrecht U."/>
            <person name="Echele G."/>
            <person name="Lee C.C."/>
        </authorList>
    </citation>
    <scope>NUCLEOTIDE SEQUENCE [LARGE SCALE GENOMIC DNA]</scope>
    <source>
        <strain evidence="11 12">P16-029</strain>
    </source>
</reference>
<keyword evidence="1" id="KW-0547">Nucleotide-binding</keyword>
<keyword evidence="3" id="KW-0347">Helicase</keyword>
<evidence type="ECO:0000256" key="2">
    <source>
        <dbReference type="ARBA" id="ARBA00022801"/>
    </source>
</evidence>
<dbReference type="GO" id="GO:0005524">
    <property type="term" value="F:ATP binding"/>
    <property type="evidence" value="ECO:0007669"/>
    <property type="project" value="UniProtKB-KW"/>
</dbReference>
<evidence type="ECO:0000313" key="12">
    <source>
        <dbReference type="Proteomes" id="UP000259211"/>
    </source>
</evidence>
<evidence type="ECO:0000256" key="4">
    <source>
        <dbReference type="ARBA" id="ARBA00022840"/>
    </source>
</evidence>
<dbReference type="EC" id="5.6.2.4" evidence="7"/>
<gene>
    <name evidence="11" type="ORF">CHT91_03140</name>
</gene>
<evidence type="ECO:0000256" key="8">
    <source>
        <dbReference type="ARBA" id="ARBA00048988"/>
    </source>
</evidence>
<keyword evidence="2" id="KW-0378">Hydrolase</keyword>
<dbReference type="EMBL" id="NOWI01000002">
    <property type="protein sequence ID" value="RFT46575.1"/>
    <property type="molecule type" value="Genomic_DNA"/>
</dbReference>
<dbReference type="GO" id="GO:0043138">
    <property type="term" value="F:3'-5' DNA helicase activity"/>
    <property type="evidence" value="ECO:0007669"/>
    <property type="project" value="UniProtKB-EC"/>
</dbReference>
<dbReference type="GO" id="GO:0003677">
    <property type="term" value="F:DNA binding"/>
    <property type="evidence" value="ECO:0007669"/>
    <property type="project" value="InterPro"/>
</dbReference>
<sequence>MDGTISFVEAAAIAGQYLTSHRDVADHVLVDEGQDLAPAHWRLIRSLVPEGPNDIFIAEDSHQRIYGHRLVLSRYDIMTRGRSRRLTLNYRTTAQILRWSAKVLEGGSYVDLDGGDDELTQYRSARRGPEVSTHPCGTITEEFNVLAQVVGQWARGEQPETTAVLVRDRSQRERVVDALHERGVQTRAVDHGSIPPGAPVVMTMHRAKGIEFSKVYLLGVSSRSIPMGIKAYDFDQDEKDQALLRERSLLYVAASRARDELVVSWSDQPSPLLSASVSAGDAQHILRTLEPWNTGQWLLRTVSSRHSRIAMSCRGRSESR</sequence>
<comment type="caution">
    <text evidence="11">The sequence shown here is derived from an EMBL/GenBank/DDBJ whole genome shotgun (WGS) entry which is preliminary data.</text>
</comment>
<comment type="catalytic activity">
    <reaction evidence="8">
        <text>ATP + H2O = ADP + phosphate + H(+)</text>
        <dbReference type="Rhea" id="RHEA:13065"/>
        <dbReference type="ChEBI" id="CHEBI:15377"/>
        <dbReference type="ChEBI" id="CHEBI:15378"/>
        <dbReference type="ChEBI" id="CHEBI:30616"/>
        <dbReference type="ChEBI" id="CHEBI:43474"/>
        <dbReference type="ChEBI" id="CHEBI:456216"/>
        <dbReference type="EC" id="5.6.2.4"/>
    </reaction>
</comment>
<evidence type="ECO:0000256" key="6">
    <source>
        <dbReference type="ARBA" id="ARBA00034617"/>
    </source>
</evidence>
<comment type="catalytic activity">
    <reaction evidence="6">
        <text>Couples ATP hydrolysis with the unwinding of duplex DNA by translocating in the 3'-5' direction.</text>
        <dbReference type="EC" id="5.6.2.4"/>
    </reaction>
</comment>
<name>A0A3E2DMH1_9ACTN</name>
<dbReference type="PANTHER" id="PTHR11070:SF45">
    <property type="entry name" value="DNA 3'-5' HELICASE"/>
    <property type="match status" value="1"/>
</dbReference>
<dbReference type="GO" id="GO:0016887">
    <property type="term" value="F:ATP hydrolysis activity"/>
    <property type="evidence" value="ECO:0007669"/>
    <property type="project" value="RHEA"/>
</dbReference>
<feature type="domain" description="UvrD-like helicase ATP-binding" evidence="9">
    <location>
        <begin position="20"/>
        <end position="69"/>
    </location>
</feature>
<evidence type="ECO:0000256" key="3">
    <source>
        <dbReference type="ARBA" id="ARBA00022806"/>
    </source>
</evidence>
<dbReference type="InterPro" id="IPR014017">
    <property type="entry name" value="DNA_helicase_UvrD-like_C"/>
</dbReference>
<dbReference type="PANTHER" id="PTHR11070">
    <property type="entry name" value="UVRD / RECB / PCRA DNA HELICASE FAMILY MEMBER"/>
    <property type="match status" value="1"/>
</dbReference>
<keyword evidence="5" id="KW-0413">Isomerase</keyword>
<proteinExistence type="predicted"/>
<dbReference type="InterPro" id="IPR000212">
    <property type="entry name" value="DNA_helicase_UvrD/REP"/>
</dbReference>
<dbReference type="Proteomes" id="UP000259211">
    <property type="component" value="Unassembled WGS sequence"/>
</dbReference>
<dbReference type="Pfam" id="PF00580">
    <property type="entry name" value="UvrD-helicase"/>
    <property type="match status" value="1"/>
</dbReference>
<feature type="domain" description="UvrD-like helicase C-terminal" evidence="10">
    <location>
        <begin position="85"/>
        <end position="191"/>
    </location>
</feature>
<evidence type="ECO:0000313" key="11">
    <source>
        <dbReference type="EMBL" id="RFT46575.1"/>
    </source>
</evidence>
<dbReference type="Gene3D" id="3.40.50.300">
    <property type="entry name" value="P-loop containing nucleotide triphosphate hydrolases"/>
    <property type="match status" value="2"/>
</dbReference>
<feature type="domain" description="UvrD-like helicase C-terminal" evidence="10">
    <location>
        <begin position="201"/>
        <end position="267"/>
    </location>
</feature>
<dbReference type="Pfam" id="PF13361">
    <property type="entry name" value="UvrD_C"/>
    <property type="match status" value="2"/>
</dbReference>
<dbReference type="AlphaFoldDB" id="A0A3E2DMH1"/>
<organism evidence="11 12">
    <name type="scientific">Cutibacterium avidum</name>
    <dbReference type="NCBI Taxonomy" id="33010"/>
    <lineage>
        <taxon>Bacteria</taxon>
        <taxon>Bacillati</taxon>
        <taxon>Actinomycetota</taxon>
        <taxon>Actinomycetes</taxon>
        <taxon>Propionibacteriales</taxon>
        <taxon>Propionibacteriaceae</taxon>
        <taxon>Cutibacterium</taxon>
    </lineage>
</organism>
<accession>A0A3E2DMH1</accession>